<dbReference type="EMBL" id="FUYX01000013">
    <property type="protein sequence ID" value="SKC08794.1"/>
    <property type="molecule type" value="Genomic_DNA"/>
</dbReference>
<dbReference type="PANTHER" id="PTHR43190:SF3">
    <property type="entry name" value="N-ACETYL-D-GLUCOSAMINE KINASE"/>
    <property type="match status" value="1"/>
</dbReference>
<dbReference type="AlphaFoldDB" id="A0A0Q3I6Q6"/>
<dbReference type="RefSeq" id="WP_055727849.1">
    <property type="nucleotide sequence ID" value="NZ_FUYX01000013.1"/>
</dbReference>
<name>A0A0Q3I6Q6_9HYPH</name>
<protein>
    <submittedName>
        <fullName evidence="3">BadF-type ATPase</fullName>
    </submittedName>
</protein>
<evidence type="ECO:0000259" key="1">
    <source>
        <dbReference type="Pfam" id="PF01869"/>
    </source>
</evidence>
<evidence type="ECO:0000313" key="3">
    <source>
        <dbReference type="EMBL" id="SKC08794.1"/>
    </source>
</evidence>
<dbReference type="InterPro" id="IPR052519">
    <property type="entry name" value="Euk-type_GlcNAc_Kinase"/>
</dbReference>
<dbReference type="SUPFAM" id="SSF53067">
    <property type="entry name" value="Actin-like ATPase domain"/>
    <property type="match status" value="1"/>
</dbReference>
<dbReference type="InterPro" id="IPR002731">
    <property type="entry name" value="ATPase_BadF"/>
</dbReference>
<dbReference type="Pfam" id="PF01869">
    <property type="entry name" value="BcrAD_BadFG"/>
    <property type="match status" value="1"/>
</dbReference>
<accession>A0A0Q3I6Q6</accession>
<proteinExistence type="predicted"/>
<evidence type="ECO:0000313" key="5">
    <source>
        <dbReference type="Proteomes" id="UP000190130"/>
    </source>
</evidence>
<dbReference type="EMBL" id="LMAR01000033">
    <property type="protein sequence ID" value="KQK30688.1"/>
    <property type="molecule type" value="Genomic_DNA"/>
</dbReference>
<evidence type="ECO:0000313" key="4">
    <source>
        <dbReference type="Proteomes" id="UP000051562"/>
    </source>
</evidence>
<dbReference type="Proteomes" id="UP000190130">
    <property type="component" value="Unassembled WGS sequence"/>
</dbReference>
<reference evidence="3 5" key="2">
    <citation type="submission" date="2017-02" db="EMBL/GenBank/DDBJ databases">
        <authorList>
            <person name="Peterson S.W."/>
        </authorList>
    </citation>
    <scope>NUCLEOTIDE SEQUENCE [LARGE SCALE GENOMIC DNA]</scope>
    <source>
        <strain evidence="3 5">DSM 9653</strain>
    </source>
</reference>
<gene>
    <name evidence="2" type="ORF">ARD30_12090</name>
    <name evidence="3" type="ORF">SAMN05660750_04173</name>
</gene>
<sequence>MPASDDRLGLGIETGGTGSRWCLSASSGVIIARGEMEPMTGHVFTQAERDRVSGIFTRLAGELAGIDRPAAIVAGVTGLGPESAVRAVFSAILATAFGCPEDKILIVDDMWLGYRARFQPGEGIVVYSGTGSIGYHLGADGEIIRAGGRGVLIDDGGSAAWIAAAALRRLLRREDEAPGSGWESALGHALAQALGGASWDAVRTHVYGGDRGSLGLLARAVAAAAEEGDALAAEIFTQAGEELARLALALRARVGAKPVALCGRAATLSPLIAQHFRALVAPPVALDETQVDVPACAANLACELARSDGNRL</sequence>
<keyword evidence="4" id="KW-1185">Reference proteome</keyword>
<feature type="domain" description="ATPase BadF/BadG/BcrA/BcrD type" evidence="1">
    <location>
        <begin position="10"/>
        <end position="268"/>
    </location>
</feature>
<dbReference type="Proteomes" id="UP000051562">
    <property type="component" value="Unassembled WGS sequence"/>
</dbReference>
<dbReference type="PANTHER" id="PTHR43190">
    <property type="entry name" value="N-ACETYL-D-GLUCOSAMINE KINASE"/>
    <property type="match status" value="1"/>
</dbReference>
<organism evidence="2 4">
    <name type="scientific">Bosea thiooxidans</name>
    <dbReference type="NCBI Taxonomy" id="53254"/>
    <lineage>
        <taxon>Bacteria</taxon>
        <taxon>Pseudomonadati</taxon>
        <taxon>Pseudomonadota</taxon>
        <taxon>Alphaproteobacteria</taxon>
        <taxon>Hyphomicrobiales</taxon>
        <taxon>Boseaceae</taxon>
        <taxon>Bosea</taxon>
    </lineage>
</organism>
<dbReference type="InterPro" id="IPR043129">
    <property type="entry name" value="ATPase_NBD"/>
</dbReference>
<reference evidence="2 4" key="1">
    <citation type="submission" date="2015-10" db="EMBL/GenBank/DDBJ databases">
        <title>Draft genome of Bosea thiooxidans.</title>
        <authorList>
            <person name="Wang X."/>
        </authorList>
    </citation>
    <scope>NUCLEOTIDE SEQUENCE [LARGE SCALE GENOMIC DNA]</scope>
    <source>
        <strain evidence="2 4">CGMCC 9174</strain>
    </source>
</reference>
<evidence type="ECO:0000313" key="2">
    <source>
        <dbReference type="EMBL" id="KQK30688.1"/>
    </source>
</evidence>
<dbReference type="Gene3D" id="3.30.420.40">
    <property type="match status" value="2"/>
</dbReference>
<dbReference type="STRING" id="53254.SAMN05660750_04173"/>